<organism evidence="2 3">
    <name type="scientific">Shewanella algidipiscicola</name>
    <dbReference type="NCBI Taxonomy" id="614070"/>
    <lineage>
        <taxon>Bacteria</taxon>
        <taxon>Pseudomonadati</taxon>
        <taxon>Pseudomonadota</taxon>
        <taxon>Gammaproteobacteria</taxon>
        <taxon>Alteromonadales</taxon>
        <taxon>Shewanellaceae</taxon>
        <taxon>Shewanella</taxon>
    </lineage>
</organism>
<keyword evidence="3" id="KW-1185">Reference proteome</keyword>
<gene>
    <name evidence="2" type="ORF">TUM4630_08270</name>
</gene>
<name>A0ABQ4P8L2_9GAMM</name>
<comment type="caution">
    <text evidence="2">The sequence shown here is derived from an EMBL/GenBank/DDBJ whole genome shotgun (WGS) entry which is preliminary data.</text>
</comment>
<dbReference type="EMBL" id="BPFB01000007">
    <property type="protein sequence ID" value="GIU43885.1"/>
    <property type="molecule type" value="Genomic_DNA"/>
</dbReference>
<keyword evidence="1" id="KW-0732">Signal</keyword>
<evidence type="ECO:0000256" key="1">
    <source>
        <dbReference type="SAM" id="SignalP"/>
    </source>
</evidence>
<sequence>MRKSALLFPLVLLLSACASGPDNSAQCGTVSGYLVPDREDELYRVVVTHLNGQAVISKPNYQLAPGVNEFTVAELIDSPQLKVKLAARGTKTLTIDVKPNRRYHLGARFNQDKVYRGLDSDYWQPIVWSEDAHQCAFLPAS</sequence>
<evidence type="ECO:0000313" key="2">
    <source>
        <dbReference type="EMBL" id="GIU43885.1"/>
    </source>
</evidence>
<dbReference type="RefSeq" id="WP_119977430.1">
    <property type="nucleotide sequence ID" value="NZ_BPFB01000007.1"/>
</dbReference>
<protein>
    <recommendedName>
        <fullName evidence="4">Lipoprotein</fullName>
    </recommendedName>
</protein>
<feature type="signal peptide" evidence="1">
    <location>
        <begin position="1"/>
        <end position="24"/>
    </location>
</feature>
<feature type="chain" id="PRO_5046501969" description="Lipoprotein" evidence="1">
    <location>
        <begin position="25"/>
        <end position="141"/>
    </location>
</feature>
<reference evidence="2 3" key="1">
    <citation type="submission" date="2021-05" db="EMBL/GenBank/DDBJ databases">
        <title>Molecular characterization for Shewanella algae harboring chromosomal blaOXA-55-like strains isolated from clinical and environment sample.</title>
        <authorList>
            <person name="Ohama Y."/>
            <person name="Aoki K."/>
            <person name="Harada S."/>
            <person name="Moriya K."/>
            <person name="Ishii Y."/>
            <person name="Tateda K."/>
        </authorList>
    </citation>
    <scope>NUCLEOTIDE SEQUENCE [LARGE SCALE GENOMIC DNA]</scope>
    <source>
        <strain evidence="2 3">LMG 23746</strain>
    </source>
</reference>
<proteinExistence type="predicted"/>
<dbReference type="PROSITE" id="PS51257">
    <property type="entry name" value="PROKAR_LIPOPROTEIN"/>
    <property type="match status" value="1"/>
</dbReference>
<evidence type="ECO:0000313" key="3">
    <source>
        <dbReference type="Proteomes" id="UP000761574"/>
    </source>
</evidence>
<accession>A0ABQ4P8L2</accession>
<dbReference type="Proteomes" id="UP000761574">
    <property type="component" value="Unassembled WGS sequence"/>
</dbReference>
<evidence type="ECO:0008006" key="4">
    <source>
        <dbReference type="Google" id="ProtNLM"/>
    </source>
</evidence>